<name>M2T537_COCH5</name>
<sequence length="56" mass="6405">ETYHLTCLLHDSGATPENLRATLLFSNFYSEYLALNILKRFGISKEYPRSVVEAVI</sequence>
<proteinExistence type="predicted"/>
<organism evidence="1 2">
    <name type="scientific">Cochliobolus heterostrophus (strain C5 / ATCC 48332 / race O)</name>
    <name type="common">Southern corn leaf blight fungus</name>
    <name type="synonym">Bipolaris maydis</name>
    <dbReference type="NCBI Taxonomy" id="701091"/>
    <lineage>
        <taxon>Eukaryota</taxon>
        <taxon>Fungi</taxon>
        <taxon>Dikarya</taxon>
        <taxon>Ascomycota</taxon>
        <taxon>Pezizomycotina</taxon>
        <taxon>Dothideomycetes</taxon>
        <taxon>Pleosporomycetidae</taxon>
        <taxon>Pleosporales</taxon>
        <taxon>Pleosporineae</taxon>
        <taxon>Pleosporaceae</taxon>
        <taxon>Bipolaris</taxon>
    </lineage>
</organism>
<evidence type="ECO:0000313" key="1">
    <source>
        <dbReference type="EMBL" id="EMD92695.1"/>
    </source>
</evidence>
<protein>
    <submittedName>
        <fullName evidence="1">Uncharacterized protein</fullName>
    </submittedName>
</protein>
<dbReference type="AlphaFoldDB" id="M2T537"/>
<dbReference type="Proteomes" id="UP000016936">
    <property type="component" value="Unassembled WGS sequence"/>
</dbReference>
<evidence type="ECO:0000313" key="2">
    <source>
        <dbReference type="Proteomes" id="UP000016936"/>
    </source>
</evidence>
<reference evidence="1 2" key="1">
    <citation type="journal article" date="2012" name="PLoS Pathog.">
        <title>Diverse lifestyles and strategies of plant pathogenesis encoded in the genomes of eighteen Dothideomycetes fungi.</title>
        <authorList>
            <person name="Ohm R.A."/>
            <person name="Feau N."/>
            <person name="Henrissat B."/>
            <person name="Schoch C.L."/>
            <person name="Horwitz B.A."/>
            <person name="Barry K.W."/>
            <person name="Condon B.J."/>
            <person name="Copeland A.C."/>
            <person name="Dhillon B."/>
            <person name="Glaser F."/>
            <person name="Hesse C.N."/>
            <person name="Kosti I."/>
            <person name="LaButti K."/>
            <person name="Lindquist E.A."/>
            <person name="Lucas S."/>
            <person name="Salamov A.A."/>
            <person name="Bradshaw R.E."/>
            <person name="Ciuffetti L."/>
            <person name="Hamelin R.C."/>
            <person name="Kema G.H.J."/>
            <person name="Lawrence C."/>
            <person name="Scott J.A."/>
            <person name="Spatafora J.W."/>
            <person name="Turgeon B.G."/>
            <person name="de Wit P.J.G.M."/>
            <person name="Zhong S."/>
            <person name="Goodwin S.B."/>
            <person name="Grigoriev I.V."/>
        </authorList>
    </citation>
    <scope>NUCLEOTIDE SEQUENCE [LARGE SCALE GENOMIC DNA]</scope>
    <source>
        <strain evidence="2">C5 / ATCC 48332 / race O</strain>
    </source>
</reference>
<feature type="non-terminal residue" evidence="1">
    <location>
        <position position="1"/>
    </location>
</feature>
<dbReference type="HOGENOM" id="CLU_3019808_0_0_1"/>
<accession>M2T537</accession>
<reference evidence="2" key="2">
    <citation type="journal article" date="2013" name="PLoS Genet.">
        <title>Comparative genome structure, secondary metabolite, and effector coding capacity across Cochliobolus pathogens.</title>
        <authorList>
            <person name="Condon B.J."/>
            <person name="Leng Y."/>
            <person name="Wu D."/>
            <person name="Bushley K.E."/>
            <person name="Ohm R.A."/>
            <person name="Otillar R."/>
            <person name="Martin J."/>
            <person name="Schackwitz W."/>
            <person name="Grimwood J."/>
            <person name="MohdZainudin N."/>
            <person name="Xue C."/>
            <person name="Wang R."/>
            <person name="Manning V.A."/>
            <person name="Dhillon B."/>
            <person name="Tu Z.J."/>
            <person name="Steffenson B.J."/>
            <person name="Salamov A."/>
            <person name="Sun H."/>
            <person name="Lowry S."/>
            <person name="LaButti K."/>
            <person name="Han J."/>
            <person name="Copeland A."/>
            <person name="Lindquist E."/>
            <person name="Barry K."/>
            <person name="Schmutz J."/>
            <person name="Baker S.E."/>
            <person name="Ciuffetti L.M."/>
            <person name="Grigoriev I.V."/>
            <person name="Zhong S."/>
            <person name="Turgeon B.G."/>
        </authorList>
    </citation>
    <scope>NUCLEOTIDE SEQUENCE [LARGE SCALE GENOMIC DNA]</scope>
    <source>
        <strain evidence="2">C5 / ATCC 48332 / race O</strain>
    </source>
</reference>
<dbReference type="SUPFAM" id="SSF109604">
    <property type="entry name" value="HD-domain/PDEase-like"/>
    <property type="match status" value="1"/>
</dbReference>
<dbReference type="EMBL" id="KB445575">
    <property type="protein sequence ID" value="EMD92695.1"/>
    <property type="molecule type" value="Genomic_DNA"/>
</dbReference>
<gene>
    <name evidence="1" type="ORF">COCHEDRAFT_1099177</name>
</gene>
<keyword evidence="2" id="KW-1185">Reference proteome</keyword>